<evidence type="ECO:0000256" key="6">
    <source>
        <dbReference type="ARBA" id="ARBA00023136"/>
    </source>
</evidence>
<dbReference type="Pfam" id="PF01790">
    <property type="entry name" value="LGT"/>
    <property type="match status" value="1"/>
</dbReference>
<protein>
    <submittedName>
        <fullName evidence="8">Prolipoprotein diacylglyceryl transferase</fullName>
    </submittedName>
</protein>
<dbReference type="Proteomes" id="UP000231688">
    <property type="component" value="Unassembled WGS sequence"/>
</dbReference>
<name>A0A2M7UDH8_9BACT</name>
<dbReference type="PANTHER" id="PTHR30589">
    <property type="entry name" value="PROLIPOPROTEIN DIACYLGLYCERYL TRANSFERASE"/>
    <property type="match status" value="1"/>
</dbReference>
<keyword evidence="2" id="KW-1003">Cell membrane</keyword>
<dbReference type="InterPro" id="IPR001640">
    <property type="entry name" value="Lgt"/>
</dbReference>
<evidence type="ECO:0000256" key="3">
    <source>
        <dbReference type="ARBA" id="ARBA00022679"/>
    </source>
</evidence>
<dbReference type="GO" id="GO:0042158">
    <property type="term" value="P:lipoprotein biosynthetic process"/>
    <property type="evidence" value="ECO:0007669"/>
    <property type="project" value="InterPro"/>
</dbReference>
<evidence type="ECO:0000256" key="2">
    <source>
        <dbReference type="ARBA" id="ARBA00022475"/>
    </source>
</evidence>
<keyword evidence="8" id="KW-0449">Lipoprotein</keyword>
<keyword evidence="5 7" id="KW-1133">Transmembrane helix</keyword>
<proteinExistence type="inferred from homology"/>
<accession>A0A2M7UDH8</accession>
<comment type="caution">
    <text evidence="8">The sequence shown here is derived from an EMBL/GenBank/DDBJ whole genome shotgun (WGS) entry which is preliminary data.</text>
</comment>
<keyword evidence="6 7" id="KW-0472">Membrane</keyword>
<sequence length="99" mass="10873">MPYFSYAQIHLGPITLYTWGLFIGLAFLAGYGYFFKEAKKQGMEENKILGLALTLFFGAIIGSRLGYVAQFPARYFSSPGEIFEFTAGGLTFYGGLLGA</sequence>
<feature type="transmembrane region" description="Helical" evidence="7">
    <location>
        <begin position="16"/>
        <end position="36"/>
    </location>
</feature>
<organism evidence="8 9">
    <name type="scientific">Candidatus Portnoybacteria bacterium CG_4_10_14_0_2_um_filter_43_36</name>
    <dbReference type="NCBI Taxonomy" id="1974798"/>
    <lineage>
        <taxon>Bacteria</taxon>
        <taxon>Candidatus Portnoyibacteriota</taxon>
    </lineage>
</organism>
<dbReference type="EMBL" id="PFOH01000045">
    <property type="protein sequence ID" value="PIZ69303.1"/>
    <property type="molecule type" value="Genomic_DNA"/>
</dbReference>
<gene>
    <name evidence="8" type="ORF">COY10_01690</name>
</gene>
<dbReference type="AlphaFoldDB" id="A0A2M7UDH8"/>
<evidence type="ECO:0000256" key="4">
    <source>
        <dbReference type="ARBA" id="ARBA00022692"/>
    </source>
</evidence>
<evidence type="ECO:0000256" key="1">
    <source>
        <dbReference type="ARBA" id="ARBA00007150"/>
    </source>
</evidence>
<dbReference type="PANTHER" id="PTHR30589:SF0">
    <property type="entry name" value="PHOSPHATIDYLGLYCEROL--PROLIPOPROTEIN DIACYLGLYCERYL TRANSFERASE"/>
    <property type="match status" value="1"/>
</dbReference>
<feature type="non-terminal residue" evidence="8">
    <location>
        <position position="99"/>
    </location>
</feature>
<keyword evidence="3 8" id="KW-0808">Transferase</keyword>
<evidence type="ECO:0000313" key="8">
    <source>
        <dbReference type="EMBL" id="PIZ69303.1"/>
    </source>
</evidence>
<evidence type="ECO:0000313" key="9">
    <source>
        <dbReference type="Proteomes" id="UP000231688"/>
    </source>
</evidence>
<evidence type="ECO:0000256" key="7">
    <source>
        <dbReference type="SAM" id="Phobius"/>
    </source>
</evidence>
<keyword evidence="4 7" id="KW-0812">Transmembrane</keyword>
<comment type="similarity">
    <text evidence="1">Belongs to the Lgt family.</text>
</comment>
<evidence type="ECO:0000256" key="5">
    <source>
        <dbReference type="ARBA" id="ARBA00022989"/>
    </source>
</evidence>
<feature type="transmembrane region" description="Helical" evidence="7">
    <location>
        <begin position="48"/>
        <end position="69"/>
    </location>
</feature>
<dbReference type="GO" id="GO:0005886">
    <property type="term" value="C:plasma membrane"/>
    <property type="evidence" value="ECO:0007669"/>
    <property type="project" value="InterPro"/>
</dbReference>
<reference evidence="9" key="1">
    <citation type="submission" date="2017-09" db="EMBL/GenBank/DDBJ databases">
        <title>Depth-based differentiation of microbial function through sediment-hosted aquifers and enrichment of novel symbionts in the deep terrestrial subsurface.</title>
        <authorList>
            <person name="Probst A.J."/>
            <person name="Ladd B."/>
            <person name="Jarett J.K."/>
            <person name="Geller-Mcgrath D.E."/>
            <person name="Sieber C.M.K."/>
            <person name="Emerson J.B."/>
            <person name="Anantharaman K."/>
            <person name="Thomas B.C."/>
            <person name="Malmstrom R."/>
            <person name="Stieglmeier M."/>
            <person name="Klingl A."/>
            <person name="Woyke T."/>
            <person name="Ryan C.M."/>
            <person name="Banfield J.F."/>
        </authorList>
    </citation>
    <scope>NUCLEOTIDE SEQUENCE [LARGE SCALE GENOMIC DNA]</scope>
</reference>
<dbReference type="GO" id="GO:0008961">
    <property type="term" value="F:phosphatidylglycerol-prolipoprotein diacylglyceryl transferase activity"/>
    <property type="evidence" value="ECO:0007669"/>
    <property type="project" value="InterPro"/>
</dbReference>